<evidence type="ECO:0000313" key="2">
    <source>
        <dbReference type="Proteomes" id="UP001597419"/>
    </source>
</evidence>
<reference evidence="2" key="1">
    <citation type="journal article" date="2019" name="Int. J. Syst. Evol. Microbiol.">
        <title>The Global Catalogue of Microorganisms (GCM) 10K type strain sequencing project: providing services to taxonomists for standard genome sequencing and annotation.</title>
        <authorList>
            <consortium name="The Broad Institute Genomics Platform"/>
            <consortium name="The Broad Institute Genome Sequencing Center for Infectious Disease"/>
            <person name="Wu L."/>
            <person name="Ma J."/>
        </authorList>
    </citation>
    <scope>NUCLEOTIDE SEQUENCE [LARGE SCALE GENOMIC DNA]</scope>
    <source>
        <strain evidence="2">CGMCC 4.7643</strain>
    </source>
</reference>
<name>A0ABW5GIP3_9PSEU</name>
<proteinExistence type="predicted"/>
<dbReference type="EMBL" id="JBHUKU010000009">
    <property type="protein sequence ID" value="MFD2460697.1"/>
    <property type="molecule type" value="Genomic_DNA"/>
</dbReference>
<sequence length="203" mass="21638">MILFTDDEYPAHPYPGARPGCSFVHSDAAGRPLDTAPAGWRDRQAVLAYGSNACPSKITWLREELGLRGPVVVVRARCAGLAAVWASGLRKRDGQRPATLTAMRGVVEEHAVWFVTPEQLAILDICEGRGERYHLARLTNPDITLEDGARPAEVLAYVGAAGIRFPLLVNGSPVRIAEVTQARAAALDGVAATGHGVPCVVLP</sequence>
<organism evidence="1 2">
    <name type="scientific">Amycolatopsis samaneae</name>
    <dbReference type="NCBI Taxonomy" id="664691"/>
    <lineage>
        <taxon>Bacteria</taxon>
        <taxon>Bacillati</taxon>
        <taxon>Actinomycetota</taxon>
        <taxon>Actinomycetes</taxon>
        <taxon>Pseudonocardiales</taxon>
        <taxon>Pseudonocardiaceae</taxon>
        <taxon>Amycolatopsis</taxon>
    </lineage>
</organism>
<dbReference type="RefSeq" id="WP_345394777.1">
    <property type="nucleotide sequence ID" value="NZ_BAABHG010000006.1"/>
</dbReference>
<protein>
    <submittedName>
        <fullName evidence="1">Gamma-glutamylcyclotransferase</fullName>
    </submittedName>
</protein>
<dbReference type="Gene3D" id="3.10.490.10">
    <property type="entry name" value="Gamma-glutamyl cyclotransferase-like"/>
    <property type="match status" value="1"/>
</dbReference>
<keyword evidence="2" id="KW-1185">Reference proteome</keyword>
<evidence type="ECO:0000313" key="1">
    <source>
        <dbReference type="EMBL" id="MFD2460697.1"/>
    </source>
</evidence>
<comment type="caution">
    <text evidence="1">The sequence shown here is derived from an EMBL/GenBank/DDBJ whole genome shotgun (WGS) entry which is preliminary data.</text>
</comment>
<dbReference type="Proteomes" id="UP001597419">
    <property type="component" value="Unassembled WGS sequence"/>
</dbReference>
<gene>
    <name evidence="1" type="ORF">ACFSYJ_18980</name>
</gene>
<accession>A0ABW5GIP3</accession>